<protein>
    <recommendedName>
        <fullName evidence="4">Secreted protein</fullName>
    </recommendedName>
</protein>
<evidence type="ECO:0000256" key="1">
    <source>
        <dbReference type="SAM" id="Phobius"/>
    </source>
</evidence>
<proteinExistence type="predicted"/>
<dbReference type="EMBL" id="CAJPIN010047867">
    <property type="protein sequence ID" value="CAG2065896.1"/>
    <property type="molecule type" value="Genomic_DNA"/>
</dbReference>
<evidence type="ECO:0008006" key="4">
    <source>
        <dbReference type="Google" id="ProtNLM"/>
    </source>
</evidence>
<keyword evidence="1" id="KW-1133">Transmembrane helix</keyword>
<keyword evidence="1" id="KW-0472">Membrane</keyword>
<keyword evidence="1" id="KW-0812">Transmembrane</keyword>
<evidence type="ECO:0000313" key="2">
    <source>
        <dbReference type="EMBL" id="CAG2065896.1"/>
    </source>
</evidence>
<organism evidence="2 3">
    <name type="scientific">Timema podura</name>
    <name type="common">Walking stick</name>
    <dbReference type="NCBI Taxonomy" id="61482"/>
    <lineage>
        <taxon>Eukaryota</taxon>
        <taxon>Metazoa</taxon>
        <taxon>Ecdysozoa</taxon>
        <taxon>Arthropoda</taxon>
        <taxon>Hexapoda</taxon>
        <taxon>Insecta</taxon>
        <taxon>Pterygota</taxon>
        <taxon>Neoptera</taxon>
        <taxon>Polyneoptera</taxon>
        <taxon>Phasmatodea</taxon>
        <taxon>Timematodea</taxon>
        <taxon>Timematoidea</taxon>
        <taxon>Timematidae</taxon>
        <taxon>Timema</taxon>
    </lineage>
</organism>
<keyword evidence="3" id="KW-1185">Reference proteome</keyword>
<dbReference type="Proteomes" id="UP001153148">
    <property type="component" value="Unassembled WGS sequence"/>
</dbReference>
<evidence type="ECO:0000313" key="3">
    <source>
        <dbReference type="Proteomes" id="UP001153148"/>
    </source>
</evidence>
<name>A0ABN7PGT3_TIMPD</name>
<comment type="caution">
    <text evidence="2">The sequence shown here is derived from an EMBL/GenBank/DDBJ whole genome shotgun (WGS) entry which is preliminary data.</text>
</comment>
<accession>A0ABN7PGT3</accession>
<reference evidence="2" key="1">
    <citation type="submission" date="2021-03" db="EMBL/GenBank/DDBJ databases">
        <authorList>
            <person name="Tran Van P."/>
        </authorList>
    </citation>
    <scope>NUCLEOTIDE SEQUENCE</scope>
</reference>
<gene>
    <name evidence="2" type="ORF">TPAB3V08_LOCUS12839</name>
</gene>
<feature type="transmembrane region" description="Helical" evidence="1">
    <location>
        <begin position="6"/>
        <end position="24"/>
    </location>
</feature>
<sequence>MLMYNIWSATFFIIVGSGHMAFSMKYTETQYHMSASGASMLSGKTSRRLNRFHCHSVERTRVTVDSHVRRKTSSEQNRGHVTSSKPITRFLPNRHELFRLHSTSLLGPLCLRCSAQENQSNLRTNHLKSVRMRICKRLCSTSRSKQTASLTFGRRFEIT</sequence>